<feature type="region of interest" description="Disordered" evidence="1">
    <location>
        <begin position="1"/>
        <end position="33"/>
    </location>
</feature>
<comment type="caution">
    <text evidence="3">The sequence shown here is derived from an EMBL/GenBank/DDBJ whole genome shotgun (WGS) entry which is preliminary data.</text>
</comment>
<keyword evidence="2" id="KW-0812">Transmembrane</keyword>
<proteinExistence type="predicted"/>
<keyword evidence="2" id="KW-1133">Transmembrane helix</keyword>
<dbReference type="RefSeq" id="WP_163228107.1">
    <property type="nucleotide sequence ID" value="NZ_VYSG01000004.1"/>
</dbReference>
<keyword evidence="4" id="KW-1185">Reference proteome</keyword>
<dbReference type="Proteomes" id="UP000469292">
    <property type="component" value="Unassembled WGS sequence"/>
</dbReference>
<gene>
    <name evidence="3" type="ORF">F6S87_07850</name>
</gene>
<feature type="compositionally biased region" description="Basic and acidic residues" evidence="1">
    <location>
        <begin position="24"/>
        <end position="33"/>
    </location>
</feature>
<sequence length="240" mass="26649">MQDNSGMVPKRTREEIDELAENDPSQHESKWETYKRQPKGSKWGYFYRHFFWAIVCWLLVIVAVVSFIVHLCVTPRTVELGVAFVDMSETTSQMDELEDGFLKSNSNLKSDVIQFDNGYETDSANSVEAEGETNDLNTAISADSINTLVGPEATIQHEAKEGFVEPLADALTPYQLETLESRGAVVEMDDSSGQSKPMALDLSKSAKWTESGGQSDALIGFVNASSSSYVKAFVKYLYDL</sequence>
<name>A0A6I5NJE6_9BIFI</name>
<dbReference type="AlphaFoldDB" id="A0A6I5NJE6"/>
<evidence type="ECO:0000313" key="3">
    <source>
        <dbReference type="EMBL" id="NEG70503.1"/>
    </source>
</evidence>
<accession>A0A6I5NJE6</accession>
<evidence type="ECO:0000256" key="1">
    <source>
        <dbReference type="SAM" id="MobiDB-lite"/>
    </source>
</evidence>
<keyword evidence="2" id="KW-0472">Membrane</keyword>
<evidence type="ECO:0000256" key="2">
    <source>
        <dbReference type="SAM" id="Phobius"/>
    </source>
</evidence>
<dbReference type="EMBL" id="VYSG01000004">
    <property type="protein sequence ID" value="NEG70503.1"/>
    <property type="molecule type" value="Genomic_DNA"/>
</dbReference>
<organism evidence="3 4">
    <name type="scientific">Bifidobacterium choloepi</name>
    <dbReference type="NCBI Taxonomy" id="2614131"/>
    <lineage>
        <taxon>Bacteria</taxon>
        <taxon>Bacillati</taxon>
        <taxon>Actinomycetota</taxon>
        <taxon>Actinomycetes</taxon>
        <taxon>Bifidobacteriales</taxon>
        <taxon>Bifidobacteriaceae</taxon>
        <taxon>Bifidobacterium</taxon>
    </lineage>
</organism>
<protein>
    <submittedName>
        <fullName evidence="3">Uncharacterized protein</fullName>
    </submittedName>
</protein>
<evidence type="ECO:0000313" key="4">
    <source>
        <dbReference type="Proteomes" id="UP000469292"/>
    </source>
</evidence>
<reference evidence="3 4" key="1">
    <citation type="submission" date="2019-09" db="EMBL/GenBank/DDBJ databases">
        <title>Phylogenetic characterization of a novel taxon of the genus Bifidobacterium: Bifidobacterium choloepi sp. nov.</title>
        <authorList>
            <person name="Modesto M."/>
            <person name="Satti M."/>
        </authorList>
    </citation>
    <scope>NUCLEOTIDE SEQUENCE [LARGE SCALE GENOMIC DNA]</scope>
    <source>
        <strain evidence="3 4">BRDM6</strain>
    </source>
</reference>
<feature type="transmembrane region" description="Helical" evidence="2">
    <location>
        <begin position="45"/>
        <end position="69"/>
    </location>
</feature>